<evidence type="ECO:0000313" key="6">
    <source>
        <dbReference type="Proteomes" id="UP000759131"/>
    </source>
</evidence>
<feature type="region of interest" description="Disordered" evidence="3">
    <location>
        <begin position="214"/>
        <end position="242"/>
    </location>
</feature>
<proteinExistence type="inferred from homology"/>
<keyword evidence="2" id="KW-0009">Actin-binding</keyword>
<dbReference type="InterPro" id="IPR028288">
    <property type="entry name" value="SCAR/WAVE_fam"/>
</dbReference>
<dbReference type="GO" id="GO:0031209">
    <property type="term" value="C:SCAR complex"/>
    <property type="evidence" value="ECO:0007669"/>
    <property type="project" value="TreeGrafter"/>
</dbReference>
<evidence type="ECO:0000313" key="5">
    <source>
        <dbReference type="EMBL" id="CAD7620001.1"/>
    </source>
</evidence>
<feature type="compositionally biased region" description="Low complexity" evidence="3">
    <location>
        <begin position="313"/>
        <end position="322"/>
    </location>
</feature>
<dbReference type="Proteomes" id="UP000759131">
    <property type="component" value="Unassembled WGS sequence"/>
</dbReference>
<dbReference type="Gene3D" id="1.20.5.340">
    <property type="match status" value="1"/>
</dbReference>
<gene>
    <name evidence="5" type="ORF">OSB1V03_LOCUS497</name>
</gene>
<evidence type="ECO:0000259" key="4">
    <source>
        <dbReference type="PROSITE" id="PS51082"/>
    </source>
</evidence>
<feature type="compositionally biased region" description="Basic and acidic residues" evidence="3">
    <location>
        <begin position="342"/>
        <end position="351"/>
    </location>
</feature>
<evidence type="ECO:0000256" key="3">
    <source>
        <dbReference type="SAM" id="MobiDB-lite"/>
    </source>
</evidence>
<dbReference type="OrthoDB" id="1060785at2759"/>
<dbReference type="PANTHER" id="PTHR12902:SF1">
    <property type="entry name" value="WISKOTT-ALDRICH SYNDROME PROTEIN FAMILY MEMBER"/>
    <property type="match status" value="1"/>
</dbReference>
<dbReference type="PANTHER" id="PTHR12902">
    <property type="entry name" value="WASP-1"/>
    <property type="match status" value="1"/>
</dbReference>
<dbReference type="Gene3D" id="6.10.280.150">
    <property type="match status" value="2"/>
</dbReference>
<evidence type="ECO:0000256" key="1">
    <source>
        <dbReference type="ARBA" id="ARBA00006993"/>
    </source>
</evidence>
<dbReference type="AlphaFoldDB" id="A0A7R9KBN0"/>
<dbReference type="GO" id="GO:0003779">
    <property type="term" value="F:actin binding"/>
    <property type="evidence" value="ECO:0007669"/>
    <property type="project" value="UniProtKB-UniRule"/>
</dbReference>
<dbReference type="SMART" id="SM00246">
    <property type="entry name" value="WH2"/>
    <property type="match status" value="2"/>
</dbReference>
<protein>
    <recommendedName>
        <fullName evidence="2">Wiskott-Aldrich syndrome protein family member</fullName>
        <shortName evidence="2">WASP family protein member</shortName>
    </recommendedName>
</protein>
<dbReference type="GO" id="GO:0005856">
    <property type="term" value="C:cytoskeleton"/>
    <property type="evidence" value="ECO:0007669"/>
    <property type="project" value="UniProtKB-SubCell"/>
</dbReference>
<feature type="region of interest" description="Disordered" evidence="3">
    <location>
        <begin position="313"/>
        <end position="399"/>
    </location>
</feature>
<comment type="function">
    <text evidence="2">Downstream effector molecule involved in the transmission of signals from tyrosine kinase receptors and small GTPases to the actin cytoskeleton. Promotes formation of actin filaments. Part of the WAVE complex that regulates lamellipodia formation. The WAVE complex regulates actin filament reorganization via its interaction with the Arp2/3 complex.</text>
</comment>
<reference evidence="5" key="1">
    <citation type="submission" date="2020-11" db="EMBL/GenBank/DDBJ databases">
        <authorList>
            <person name="Tran Van P."/>
        </authorList>
    </citation>
    <scope>NUCLEOTIDE SEQUENCE</scope>
</reference>
<evidence type="ECO:0000256" key="2">
    <source>
        <dbReference type="RuleBase" id="RU367034"/>
    </source>
</evidence>
<dbReference type="EMBL" id="CAJPIZ010000100">
    <property type="protein sequence ID" value="CAG2100431.1"/>
    <property type="molecule type" value="Genomic_DNA"/>
</dbReference>
<comment type="subunit">
    <text evidence="2">Binds actin and the Arp2/3 complex.</text>
</comment>
<dbReference type="CDD" id="cd22057">
    <property type="entry name" value="WH2_WAVE"/>
    <property type="match status" value="1"/>
</dbReference>
<dbReference type="GO" id="GO:0034237">
    <property type="term" value="F:protein kinase A regulatory subunit binding"/>
    <property type="evidence" value="ECO:0007669"/>
    <property type="project" value="TreeGrafter"/>
</dbReference>
<dbReference type="GO" id="GO:0071933">
    <property type="term" value="F:Arp2/3 complex binding"/>
    <property type="evidence" value="ECO:0007669"/>
    <property type="project" value="TreeGrafter"/>
</dbReference>
<comment type="subcellular location">
    <subcellularLocation>
        <location evidence="2">Cytoplasm</location>
        <location evidence="2">Cytoskeleton</location>
    </subcellularLocation>
</comment>
<keyword evidence="2" id="KW-0206">Cytoskeleton</keyword>
<feature type="compositionally biased region" description="Pro residues" evidence="3">
    <location>
        <begin position="323"/>
        <end position="332"/>
    </location>
</feature>
<dbReference type="EMBL" id="OC854675">
    <property type="protein sequence ID" value="CAD7620001.1"/>
    <property type="molecule type" value="Genomic_DNA"/>
</dbReference>
<name>A0A7R9KBN0_9ACAR</name>
<dbReference type="InterPro" id="IPR003124">
    <property type="entry name" value="WH2_dom"/>
</dbReference>
<feature type="domain" description="WH2" evidence="4">
    <location>
        <begin position="442"/>
        <end position="459"/>
    </location>
</feature>
<dbReference type="Pfam" id="PF02205">
    <property type="entry name" value="WH2"/>
    <property type="match status" value="2"/>
</dbReference>
<sequence>MQKLLTISINRWRYSRRNLCSLSPFLEALFAMPFEQRVIAPIACGRGCVPMDSAGQLAINIPNELECVTNGTLANIIRQLSSLSRFAEDLFGSILSEASLLVLRSTALQSRIDRLGDKVLSLDSTVEEVSLQDIHLRKAFKSSLLFAQQVVARDTIPTNIHAVYAKCDPPPALSALNVYRDDGKDGLKFYTDPNYFFDLWRQEMLADTEKALAGRARAPRGKLASEHKKSRKPRQPANTRERYRQMMTNQGEFILEQKSNGEEHFQEEQRPQSLELNSGFYIENHAPPQWSAKYEHDQVQQLNQYNAQQIYATRRQTSASRPSQPPPAPPSSGPSTPQHTSQQHERSRVRETLPPPPPPPETAHNGVEPEPPPPPPPPMPASGGGEKRQQLPTVSELKSIQLKKVEVKERVVDPRSDLLAAIREGIKLKRVEDCKQREVENCRSDLLAAIREGIKLKRVEDCKQREVEKCTPLHDVASILARRVAIELSDSEGGGDDDDDSDAWDDESEC</sequence>
<comment type="similarity">
    <text evidence="1 2">Belongs to the SCAR/WAVE family.</text>
</comment>
<dbReference type="PROSITE" id="PS51082">
    <property type="entry name" value="WH2"/>
    <property type="match status" value="2"/>
</dbReference>
<feature type="domain" description="WH2" evidence="4">
    <location>
        <begin position="414"/>
        <end position="431"/>
    </location>
</feature>
<keyword evidence="2" id="KW-0963">Cytoplasm</keyword>
<keyword evidence="6" id="KW-1185">Reference proteome</keyword>
<accession>A0A7R9KBN0</accession>
<feature type="compositionally biased region" description="Pro residues" evidence="3">
    <location>
        <begin position="369"/>
        <end position="380"/>
    </location>
</feature>
<dbReference type="GO" id="GO:0030036">
    <property type="term" value="P:actin cytoskeleton organization"/>
    <property type="evidence" value="ECO:0007669"/>
    <property type="project" value="UniProtKB-UniRule"/>
</dbReference>
<feature type="region of interest" description="Disordered" evidence="3">
    <location>
        <begin position="489"/>
        <end position="510"/>
    </location>
</feature>
<organism evidence="5">
    <name type="scientific">Medioppia subpectinata</name>
    <dbReference type="NCBI Taxonomy" id="1979941"/>
    <lineage>
        <taxon>Eukaryota</taxon>
        <taxon>Metazoa</taxon>
        <taxon>Ecdysozoa</taxon>
        <taxon>Arthropoda</taxon>
        <taxon>Chelicerata</taxon>
        <taxon>Arachnida</taxon>
        <taxon>Acari</taxon>
        <taxon>Acariformes</taxon>
        <taxon>Sarcoptiformes</taxon>
        <taxon>Oribatida</taxon>
        <taxon>Brachypylina</taxon>
        <taxon>Oppioidea</taxon>
        <taxon>Oppiidae</taxon>
        <taxon>Medioppia</taxon>
    </lineage>
</organism>
<dbReference type="GO" id="GO:2000601">
    <property type="term" value="P:positive regulation of Arp2/3 complex-mediated actin nucleation"/>
    <property type="evidence" value="ECO:0007669"/>
    <property type="project" value="TreeGrafter"/>
</dbReference>